<dbReference type="EMBL" id="JADQTO010000051">
    <property type="protein sequence ID" value="MBG0569024.1"/>
    <property type="molecule type" value="Genomic_DNA"/>
</dbReference>
<keyword evidence="2" id="KW-1185">Reference proteome</keyword>
<comment type="caution">
    <text evidence="1">The sequence shown here is derived from an EMBL/GenBank/DDBJ whole genome shotgun (WGS) entry which is preliminary data.</text>
</comment>
<dbReference type="RefSeq" id="WP_196420792.1">
    <property type="nucleotide sequence ID" value="NZ_JADQTO010000051.1"/>
</dbReference>
<gene>
    <name evidence="1" type="ORF">I4J89_47200</name>
</gene>
<proteinExistence type="predicted"/>
<protein>
    <recommendedName>
        <fullName evidence="3">HEAT repeat domain-containing protein</fullName>
    </recommendedName>
</protein>
<evidence type="ECO:0000313" key="2">
    <source>
        <dbReference type="Proteomes" id="UP000598146"/>
    </source>
</evidence>
<accession>A0A931G894</accession>
<organism evidence="1 2">
    <name type="scientific">Actinoplanes aureus</name>
    <dbReference type="NCBI Taxonomy" id="2792083"/>
    <lineage>
        <taxon>Bacteria</taxon>
        <taxon>Bacillati</taxon>
        <taxon>Actinomycetota</taxon>
        <taxon>Actinomycetes</taxon>
        <taxon>Micromonosporales</taxon>
        <taxon>Micromonosporaceae</taxon>
        <taxon>Actinoplanes</taxon>
    </lineage>
</organism>
<dbReference type="InterPro" id="IPR021133">
    <property type="entry name" value="HEAT_type_2"/>
</dbReference>
<sequence length="119" mass="13155">MHDVLGLGYGVEGECNHPHWEELLTAVRDRLATSAELSETERHELLYVLARENEDERIAAALEASPRLVEQPQARWQIAIILPCALGEGAVQALKQLAQDDDEYVRRRALAALSALGAT</sequence>
<dbReference type="PROSITE" id="PS50077">
    <property type="entry name" value="HEAT_REPEAT"/>
    <property type="match status" value="1"/>
</dbReference>
<dbReference type="SUPFAM" id="SSF48371">
    <property type="entry name" value="ARM repeat"/>
    <property type="match status" value="1"/>
</dbReference>
<reference evidence="1" key="1">
    <citation type="submission" date="2020-11" db="EMBL/GenBank/DDBJ databases">
        <title>Isolation and identification of active actinomycetes.</title>
        <authorList>
            <person name="Sun X."/>
        </authorList>
    </citation>
    <scope>NUCLEOTIDE SEQUENCE</scope>
    <source>
        <strain evidence="1">NEAU-A11</strain>
    </source>
</reference>
<dbReference type="AlphaFoldDB" id="A0A931G894"/>
<evidence type="ECO:0008006" key="3">
    <source>
        <dbReference type="Google" id="ProtNLM"/>
    </source>
</evidence>
<dbReference type="Gene3D" id="1.25.10.10">
    <property type="entry name" value="Leucine-rich Repeat Variant"/>
    <property type="match status" value="1"/>
</dbReference>
<evidence type="ECO:0000313" key="1">
    <source>
        <dbReference type="EMBL" id="MBG0569024.1"/>
    </source>
</evidence>
<dbReference type="Proteomes" id="UP000598146">
    <property type="component" value="Unassembled WGS sequence"/>
</dbReference>
<dbReference type="InterPro" id="IPR011989">
    <property type="entry name" value="ARM-like"/>
</dbReference>
<dbReference type="InterPro" id="IPR016024">
    <property type="entry name" value="ARM-type_fold"/>
</dbReference>
<name>A0A931G894_9ACTN</name>